<organism evidence="1 2">
    <name type="scientific">Aphanomyces astaci</name>
    <name type="common">Crayfish plague agent</name>
    <dbReference type="NCBI Taxonomy" id="112090"/>
    <lineage>
        <taxon>Eukaryota</taxon>
        <taxon>Sar</taxon>
        <taxon>Stramenopiles</taxon>
        <taxon>Oomycota</taxon>
        <taxon>Saprolegniomycetes</taxon>
        <taxon>Saprolegniales</taxon>
        <taxon>Verrucalvaceae</taxon>
        <taxon>Aphanomyces</taxon>
    </lineage>
</organism>
<gene>
    <name evidence="1" type="ORF">B5M09_012226</name>
</gene>
<keyword evidence="2" id="KW-1185">Reference proteome</keyword>
<comment type="caution">
    <text evidence="1">The sequence shown here is derived from an EMBL/GenBank/DDBJ whole genome shotgun (WGS) entry which is preliminary data.</text>
</comment>
<evidence type="ECO:0000313" key="1">
    <source>
        <dbReference type="EMBL" id="RQM22503.1"/>
    </source>
</evidence>
<dbReference type="AlphaFoldDB" id="A0A425CZK0"/>
<sequence>MLPGWVHEALEAHERTNEMQNLVVDTLEALKDQWTKDKDHMLHKVELMHLKGLEDRPICRRWRPWLR</sequence>
<dbReference type="EMBL" id="MZMZ02003155">
    <property type="protein sequence ID" value="RQM22503.1"/>
    <property type="molecule type" value="Genomic_DNA"/>
</dbReference>
<name>A0A425CZK0_APHAT</name>
<dbReference type="Proteomes" id="UP000284702">
    <property type="component" value="Unassembled WGS sequence"/>
</dbReference>
<accession>A0A425CZK0</accession>
<evidence type="ECO:0000313" key="2">
    <source>
        <dbReference type="Proteomes" id="UP000284702"/>
    </source>
</evidence>
<protein>
    <submittedName>
        <fullName evidence="1">Uncharacterized protein</fullName>
    </submittedName>
</protein>
<reference evidence="1" key="1">
    <citation type="submission" date="2018-07" db="EMBL/GenBank/DDBJ databases">
        <title>Annotation of Aphanomyces astaci genome assembly.</title>
        <authorList>
            <person name="Studholme D.J."/>
        </authorList>
    </citation>
    <scope>NUCLEOTIDE SEQUENCE [LARGE SCALE GENOMIC DNA]</scope>
    <source>
        <strain evidence="1">Pc</strain>
    </source>
</reference>
<proteinExistence type="predicted"/>